<keyword evidence="1" id="KW-0614">Plasmid</keyword>
<organism evidence="1 2">
    <name type="scientific">Cupriavidus necator (strain ATCC 43291 / DSM 13513 / CCUG 52238 / LMG 8453 / N-1)</name>
    <name type="common">Ralstonia eutropha</name>
    <dbReference type="NCBI Taxonomy" id="1042878"/>
    <lineage>
        <taxon>Bacteria</taxon>
        <taxon>Pseudomonadati</taxon>
        <taxon>Pseudomonadota</taxon>
        <taxon>Betaproteobacteria</taxon>
        <taxon>Burkholderiales</taxon>
        <taxon>Burkholderiaceae</taxon>
        <taxon>Cupriavidus</taxon>
    </lineage>
</organism>
<dbReference type="InterPro" id="IPR029058">
    <property type="entry name" value="AB_hydrolase_fold"/>
</dbReference>
<dbReference type="SUPFAM" id="SSF53474">
    <property type="entry name" value="alpha/beta-Hydrolases"/>
    <property type="match status" value="1"/>
</dbReference>
<dbReference type="HOGENOM" id="CLU_2823895_0_0_4"/>
<name>F8GUB6_CUPNN</name>
<dbReference type="KEGG" id="cnc:CNE_BB1p09080"/>
<dbReference type="Proteomes" id="UP000006798">
    <property type="component" value="Plasmid pBB1"/>
</dbReference>
<sequence length="66" mass="7566">MRVTSERFGRIPRAYIECLQDRAISINAQRAMQAVLPCNQVATMDTGHSPFISRPYELAEILLQMR</sequence>
<gene>
    <name evidence="1" type="ordered locus">CNE_BB1p09080</name>
</gene>
<protein>
    <recommendedName>
        <fullName evidence="3">Alpha/beta hydrolase</fullName>
    </recommendedName>
</protein>
<dbReference type="EMBL" id="CP002879">
    <property type="protein sequence ID" value="AEI82320.1"/>
    <property type="molecule type" value="Genomic_DNA"/>
</dbReference>
<dbReference type="AlphaFoldDB" id="F8GUB6"/>
<reference evidence="1 2" key="1">
    <citation type="journal article" date="2011" name="J. Bacteriol.">
        <title>Complete genome sequence of the type strain Cupriavidus necator N-1.</title>
        <authorList>
            <person name="Poehlein A."/>
            <person name="Kusian B."/>
            <person name="Friedrich B."/>
            <person name="Daniel R."/>
            <person name="Bowien B."/>
        </authorList>
    </citation>
    <scope>NUCLEOTIDE SEQUENCE [LARGE SCALE GENOMIC DNA]</scope>
    <source>
        <strain evidence="2">ATCC 43291 / DSM 13513 / CCUG 52238 / LMG 8453 / N-1</strain>
        <plasmid evidence="1 2">pBB1</plasmid>
    </source>
</reference>
<dbReference type="Gene3D" id="3.40.50.1820">
    <property type="entry name" value="alpha/beta hydrolase"/>
    <property type="match status" value="1"/>
</dbReference>
<evidence type="ECO:0008006" key="3">
    <source>
        <dbReference type="Google" id="ProtNLM"/>
    </source>
</evidence>
<geneLocation type="plasmid" evidence="1 2">
    <name>pBB1</name>
</geneLocation>
<evidence type="ECO:0000313" key="1">
    <source>
        <dbReference type="EMBL" id="AEI82320.1"/>
    </source>
</evidence>
<accession>F8GUB6</accession>
<proteinExistence type="predicted"/>
<evidence type="ECO:0000313" key="2">
    <source>
        <dbReference type="Proteomes" id="UP000006798"/>
    </source>
</evidence>